<feature type="domain" description="FAD-binding" evidence="7">
    <location>
        <begin position="154"/>
        <end position="362"/>
    </location>
</feature>
<evidence type="ECO:0000313" key="9">
    <source>
        <dbReference type="Proteomes" id="UP000027265"/>
    </source>
</evidence>
<dbReference type="InterPro" id="IPR036188">
    <property type="entry name" value="FAD/NAD-bd_sf"/>
</dbReference>
<dbReference type="PANTHER" id="PTHR13789">
    <property type="entry name" value="MONOOXYGENASE"/>
    <property type="match status" value="1"/>
</dbReference>
<gene>
    <name evidence="8" type="ORF">JAAARDRAFT_158177</name>
</gene>
<evidence type="ECO:0000256" key="4">
    <source>
        <dbReference type="ARBA" id="ARBA00023002"/>
    </source>
</evidence>
<keyword evidence="5" id="KW-0503">Monooxygenase</keyword>
<evidence type="ECO:0000256" key="3">
    <source>
        <dbReference type="ARBA" id="ARBA00022827"/>
    </source>
</evidence>
<dbReference type="HOGENOM" id="CLU_009665_19_1_1"/>
<accession>A0A067PN63</accession>
<dbReference type="PANTHER" id="PTHR13789:SF236">
    <property type="entry name" value="MONOOXYGENASE, PUTATIVE (AFU_ORTHOLOGUE AFUA_6G12060)-RELATED"/>
    <property type="match status" value="1"/>
</dbReference>
<dbReference type="InterPro" id="IPR050493">
    <property type="entry name" value="FAD-dep_Monooxygenase_BioMet"/>
</dbReference>
<dbReference type="Gene3D" id="3.50.50.60">
    <property type="entry name" value="FAD/NAD(P)-binding domain"/>
    <property type="match status" value="1"/>
</dbReference>
<dbReference type="STRING" id="933084.A0A067PN63"/>
<protein>
    <recommendedName>
        <fullName evidence="10">FAD-binding domain-containing protein</fullName>
    </recommendedName>
</protein>
<dbReference type="InterPro" id="IPR002938">
    <property type="entry name" value="FAD-bd"/>
</dbReference>
<evidence type="ECO:0008006" key="10">
    <source>
        <dbReference type="Google" id="ProtNLM"/>
    </source>
</evidence>
<evidence type="ECO:0000256" key="1">
    <source>
        <dbReference type="ARBA" id="ARBA00007992"/>
    </source>
</evidence>
<name>A0A067PN63_9AGAM</name>
<keyword evidence="3" id="KW-0274">FAD</keyword>
<dbReference type="InterPro" id="IPR003953">
    <property type="entry name" value="FAD-dep_OxRdtase_2_FAD-bd"/>
</dbReference>
<keyword evidence="4" id="KW-0560">Oxidoreductase</keyword>
<dbReference type="SUPFAM" id="SSF54373">
    <property type="entry name" value="FAD-linked reductases, C-terminal domain"/>
    <property type="match status" value="1"/>
</dbReference>
<dbReference type="GO" id="GO:0004497">
    <property type="term" value="F:monooxygenase activity"/>
    <property type="evidence" value="ECO:0007669"/>
    <property type="project" value="UniProtKB-KW"/>
</dbReference>
<dbReference type="GO" id="GO:0071949">
    <property type="term" value="F:FAD binding"/>
    <property type="evidence" value="ECO:0007669"/>
    <property type="project" value="InterPro"/>
</dbReference>
<comment type="similarity">
    <text evidence="1">Belongs to the paxM FAD-dependent monooxygenase family.</text>
</comment>
<evidence type="ECO:0000313" key="8">
    <source>
        <dbReference type="EMBL" id="KDQ56229.1"/>
    </source>
</evidence>
<dbReference type="Pfam" id="PF00890">
    <property type="entry name" value="FAD_binding_2"/>
    <property type="match status" value="1"/>
</dbReference>
<keyword evidence="9" id="KW-1185">Reference proteome</keyword>
<dbReference type="OrthoDB" id="9993796at2759"/>
<feature type="domain" description="FAD-dependent oxidoreductase 2 FAD-binding" evidence="6">
    <location>
        <begin position="12"/>
        <end position="40"/>
    </location>
</feature>
<organism evidence="8 9">
    <name type="scientific">Jaapia argillacea MUCL 33604</name>
    <dbReference type="NCBI Taxonomy" id="933084"/>
    <lineage>
        <taxon>Eukaryota</taxon>
        <taxon>Fungi</taxon>
        <taxon>Dikarya</taxon>
        <taxon>Basidiomycota</taxon>
        <taxon>Agaricomycotina</taxon>
        <taxon>Agaricomycetes</taxon>
        <taxon>Agaricomycetidae</taxon>
        <taxon>Jaapiales</taxon>
        <taxon>Jaapiaceae</taxon>
        <taxon>Jaapia</taxon>
    </lineage>
</organism>
<dbReference type="Proteomes" id="UP000027265">
    <property type="component" value="Unassembled WGS sequence"/>
</dbReference>
<evidence type="ECO:0000256" key="5">
    <source>
        <dbReference type="ARBA" id="ARBA00023033"/>
    </source>
</evidence>
<evidence type="ECO:0000259" key="6">
    <source>
        <dbReference type="Pfam" id="PF00890"/>
    </source>
</evidence>
<dbReference type="SUPFAM" id="SSF51905">
    <property type="entry name" value="FAD/NAD(P)-binding domain"/>
    <property type="match status" value="1"/>
</dbReference>
<evidence type="ECO:0000256" key="2">
    <source>
        <dbReference type="ARBA" id="ARBA00022630"/>
    </source>
</evidence>
<dbReference type="EMBL" id="KL197722">
    <property type="protein sequence ID" value="KDQ56229.1"/>
    <property type="molecule type" value="Genomic_DNA"/>
</dbReference>
<dbReference type="PRINTS" id="PR00420">
    <property type="entry name" value="RNGMNOXGNASE"/>
</dbReference>
<evidence type="ECO:0000259" key="7">
    <source>
        <dbReference type="Pfam" id="PF01494"/>
    </source>
</evidence>
<reference evidence="9" key="1">
    <citation type="journal article" date="2014" name="Proc. Natl. Acad. Sci. U.S.A.">
        <title>Extensive sampling of basidiomycete genomes demonstrates inadequacy of the white-rot/brown-rot paradigm for wood decay fungi.</title>
        <authorList>
            <person name="Riley R."/>
            <person name="Salamov A.A."/>
            <person name="Brown D.W."/>
            <person name="Nagy L.G."/>
            <person name="Floudas D."/>
            <person name="Held B.W."/>
            <person name="Levasseur A."/>
            <person name="Lombard V."/>
            <person name="Morin E."/>
            <person name="Otillar R."/>
            <person name="Lindquist E.A."/>
            <person name="Sun H."/>
            <person name="LaButti K.M."/>
            <person name="Schmutz J."/>
            <person name="Jabbour D."/>
            <person name="Luo H."/>
            <person name="Baker S.E."/>
            <person name="Pisabarro A.G."/>
            <person name="Walton J.D."/>
            <person name="Blanchette R.A."/>
            <person name="Henrissat B."/>
            <person name="Martin F."/>
            <person name="Cullen D."/>
            <person name="Hibbett D.S."/>
            <person name="Grigoriev I.V."/>
        </authorList>
    </citation>
    <scope>NUCLEOTIDE SEQUENCE [LARGE SCALE GENOMIC DNA]</scope>
    <source>
        <strain evidence="9">MUCL 33604</strain>
    </source>
</reference>
<proteinExistence type="inferred from homology"/>
<sequence length="437" mass="48306">MDEHAPKTGIKVIIVGAGFGGLTAAIECHRKGHDVLILESFSEIRPLGDIISFGPNAGRIITSWDNGSIADKISPLCLHNTIFHFKRFDGTYITSQPVHPPSKTAPAYSGHRGEIHEIFFNYARDTLGIEIRLGCRVLEYVEEPGRAGVVVNGETIWGDVVIGSDGVKSKARELVLGFVDKPKSSGYAIFRAWADATPLLHDPLTKHMVENGDYHVMWIGPDVHYIVAVLKGGKDVSWVCTHKDEADIEESWSFPGKIEDVLKVLDGYDPVGRRVVELTPECIDWKLVYRDPLPTWVSKHARTCLLGDSAHPFLPTSMQGASQAMEDGVVLATCLQLAAAGKSDIPTAVRTYEKIRYGRVRQAQLLGEETRDKWHKADFEKVLENPDAIKLKRDDWLFGFDCEQDAIERYDSVVKELLGMAGMAMGKAQVTEVSVAA</sequence>
<dbReference type="InParanoid" id="A0A067PN63"/>
<dbReference type="Pfam" id="PF01494">
    <property type="entry name" value="FAD_binding_3"/>
    <property type="match status" value="1"/>
</dbReference>
<keyword evidence="2" id="KW-0285">Flavoprotein</keyword>
<dbReference type="AlphaFoldDB" id="A0A067PN63"/>